<proteinExistence type="predicted"/>
<name>E7N470_9FIRM</name>
<dbReference type="Proteomes" id="UP000004633">
    <property type="component" value="Unassembled WGS sequence"/>
</dbReference>
<dbReference type="EMBL" id="AECV01000047">
    <property type="protein sequence ID" value="EFW29004.1"/>
    <property type="molecule type" value="Genomic_DNA"/>
</dbReference>
<evidence type="ECO:0000313" key="1">
    <source>
        <dbReference type="EMBL" id="EFW29004.1"/>
    </source>
</evidence>
<organism evidence="1 2">
    <name type="scientific">Selenomonas artemidis F0399</name>
    <dbReference type="NCBI Taxonomy" id="749551"/>
    <lineage>
        <taxon>Bacteria</taxon>
        <taxon>Bacillati</taxon>
        <taxon>Bacillota</taxon>
        <taxon>Negativicutes</taxon>
        <taxon>Selenomonadales</taxon>
        <taxon>Selenomonadaceae</taxon>
        <taxon>Selenomonas</taxon>
    </lineage>
</organism>
<gene>
    <name evidence="1" type="ORF">HMPREF9555_01811</name>
</gene>
<dbReference type="AlphaFoldDB" id="E7N470"/>
<reference evidence="1 2" key="1">
    <citation type="submission" date="2010-08" db="EMBL/GenBank/DDBJ databases">
        <authorList>
            <person name="Weinstock G."/>
            <person name="Sodergren E."/>
            <person name="Clifton S."/>
            <person name="Fulton L."/>
            <person name="Fulton B."/>
            <person name="Courtney L."/>
            <person name="Fronick C."/>
            <person name="Harrison M."/>
            <person name="Strong C."/>
            <person name="Farmer C."/>
            <person name="Delahaunty K."/>
            <person name="Markovic C."/>
            <person name="Hall O."/>
            <person name="Minx P."/>
            <person name="Tomlinson C."/>
            <person name="Mitreva M."/>
            <person name="Hou S."/>
            <person name="Chen J."/>
            <person name="Wollam A."/>
            <person name="Pepin K.H."/>
            <person name="Johnson M."/>
            <person name="Bhonagiri V."/>
            <person name="Zhang X."/>
            <person name="Suruliraj S."/>
            <person name="Warren W."/>
            <person name="Chinwalla A."/>
            <person name="Mardis E.R."/>
            <person name="Wilson R.K."/>
        </authorList>
    </citation>
    <scope>NUCLEOTIDE SEQUENCE [LARGE SCALE GENOMIC DNA]</scope>
    <source>
        <strain evidence="1 2">F0399</strain>
    </source>
</reference>
<evidence type="ECO:0000313" key="2">
    <source>
        <dbReference type="Proteomes" id="UP000004633"/>
    </source>
</evidence>
<keyword evidence="2" id="KW-1185">Reference proteome</keyword>
<sequence>MKCRTALQSLCHVHRARSRWMCGFDLASVFVDKIKTFKSIDIFQGL</sequence>
<accession>E7N470</accession>
<protein>
    <submittedName>
        <fullName evidence="1">Uncharacterized protein</fullName>
    </submittedName>
</protein>
<comment type="caution">
    <text evidence="1">The sequence shown here is derived from an EMBL/GenBank/DDBJ whole genome shotgun (WGS) entry which is preliminary data.</text>
</comment>
<dbReference type="HOGENOM" id="CLU_3188882_0_0_9"/>